<accession>A0A167GN03</accession>
<comment type="subcellular location">
    <subcellularLocation>
        <location evidence="1">Nucleus</location>
    </subcellularLocation>
</comment>
<name>A0A167GN03_CALVF</name>
<evidence type="ECO:0000313" key="8">
    <source>
        <dbReference type="EMBL" id="KZO90729.1"/>
    </source>
</evidence>
<feature type="region of interest" description="Disordered" evidence="6">
    <location>
        <begin position="178"/>
        <end position="263"/>
    </location>
</feature>
<dbReference type="SUPFAM" id="SSF57716">
    <property type="entry name" value="Glucocorticoid receptor-like (DNA-binding domain)"/>
    <property type="match status" value="1"/>
</dbReference>
<feature type="domain" description="PARP-type" evidence="7">
    <location>
        <begin position="85"/>
        <end position="181"/>
    </location>
</feature>
<dbReference type="Proteomes" id="UP000076738">
    <property type="component" value="Unassembled WGS sequence"/>
</dbReference>
<keyword evidence="4" id="KW-0862">Zinc</keyword>
<dbReference type="GO" id="GO:0005634">
    <property type="term" value="C:nucleus"/>
    <property type="evidence" value="ECO:0007669"/>
    <property type="project" value="UniProtKB-SubCell"/>
</dbReference>
<gene>
    <name evidence="8" type="ORF">CALVIDRAFT_385874</name>
</gene>
<evidence type="ECO:0000259" key="7">
    <source>
        <dbReference type="PROSITE" id="PS50064"/>
    </source>
</evidence>
<keyword evidence="5" id="KW-0539">Nucleus</keyword>
<reference evidence="8 9" key="1">
    <citation type="journal article" date="2016" name="Mol. Biol. Evol.">
        <title>Comparative Genomics of Early-Diverging Mushroom-Forming Fungi Provides Insights into the Origins of Lignocellulose Decay Capabilities.</title>
        <authorList>
            <person name="Nagy L.G."/>
            <person name="Riley R."/>
            <person name="Tritt A."/>
            <person name="Adam C."/>
            <person name="Daum C."/>
            <person name="Floudas D."/>
            <person name="Sun H."/>
            <person name="Yadav J.S."/>
            <person name="Pangilinan J."/>
            <person name="Larsson K.H."/>
            <person name="Matsuura K."/>
            <person name="Barry K."/>
            <person name="Labutti K."/>
            <person name="Kuo R."/>
            <person name="Ohm R.A."/>
            <person name="Bhattacharya S.S."/>
            <person name="Shirouzu T."/>
            <person name="Yoshinaga Y."/>
            <person name="Martin F.M."/>
            <person name="Grigoriev I.V."/>
            <person name="Hibbett D.S."/>
        </authorList>
    </citation>
    <scope>NUCLEOTIDE SEQUENCE [LARGE SCALE GENOMIC DNA]</scope>
    <source>
        <strain evidence="8 9">TUFC12733</strain>
    </source>
</reference>
<evidence type="ECO:0000313" key="9">
    <source>
        <dbReference type="Proteomes" id="UP000076738"/>
    </source>
</evidence>
<dbReference type="EMBL" id="KV417335">
    <property type="protein sequence ID" value="KZO90729.1"/>
    <property type="molecule type" value="Genomic_DNA"/>
</dbReference>
<dbReference type="AlphaFoldDB" id="A0A167GN03"/>
<dbReference type="InterPro" id="IPR036957">
    <property type="entry name" value="Znf_PARP_sf"/>
</dbReference>
<dbReference type="PROSITE" id="PS50064">
    <property type="entry name" value="ZF_PARP_2"/>
    <property type="match status" value="1"/>
</dbReference>
<dbReference type="OrthoDB" id="429950at2759"/>
<protein>
    <recommendedName>
        <fullName evidence="7">PARP-type domain-containing protein</fullName>
    </recommendedName>
</protein>
<organism evidence="8 9">
    <name type="scientific">Calocera viscosa (strain TUFC12733)</name>
    <dbReference type="NCBI Taxonomy" id="1330018"/>
    <lineage>
        <taxon>Eukaryota</taxon>
        <taxon>Fungi</taxon>
        <taxon>Dikarya</taxon>
        <taxon>Basidiomycota</taxon>
        <taxon>Agaricomycotina</taxon>
        <taxon>Dacrymycetes</taxon>
        <taxon>Dacrymycetales</taxon>
        <taxon>Dacrymycetaceae</taxon>
        <taxon>Calocera</taxon>
    </lineage>
</organism>
<feature type="compositionally biased region" description="Polar residues" evidence="6">
    <location>
        <begin position="192"/>
        <end position="220"/>
    </location>
</feature>
<evidence type="ECO:0000256" key="4">
    <source>
        <dbReference type="ARBA" id="ARBA00022833"/>
    </source>
</evidence>
<evidence type="ECO:0000256" key="6">
    <source>
        <dbReference type="SAM" id="MobiDB-lite"/>
    </source>
</evidence>
<evidence type="ECO:0000256" key="3">
    <source>
        <dbReference type="ARBA" id="ARBA00022771"/>
    </source>
</evidence>
<sequence>MNSQPAPWIRFLPLSFPPFSVRCDWFSFFSHRIDRGSRTGARLMTVLPCIYSVPKSWALCWTILHCSSTCLIRASLSMDHQTAVYHLQYATTGRAKCRGNFATCNRSLIDKGTLRLGADFGPGTAFGDDDTKHTLLWYHWGCAPKKALAKISNTGAEHVAGFSWLRFEDQERVKAAIENLKPVNRAPAHPRPTNTKAVTPAKQATGSVPDRSQPSSSTANKSRKRKANVAEQPPKEQAATQVAGPGSGAKHAADGSEPSKAAAEHLDVLVRRFRLATEKKV</sequence>
<dbReference type="GO" id="GO:0003677">
    <property type="term" value="F:DNA binding"/>
    <property type="evidence" value="ECO:0007669"/>
    <property type="project" value="InterPro"/>
</dbReference>
<evidence type="ECO:0000256" key="5">
    <source>
        <dbReference type="ARBA" id="ARBA00023242"/>
    </source>
</evidence>
<proteinExistence type="predicted"/>
<keyword evidence="2" id="KW-0479">Metal-binding</keyword>
<keyword evidence="9" id="KW-1185">Reference proteome</keyword>
<dbReference type="GO" id="GO:0008270">
    <property type="term" value="F:zinc ion binding"/>
    <property type="evidence" value="ECO:0007669"/>
    <property type="project" value="UniProtKB-KW"/>
</dbReference>
<dbReference type="STRING" id="1330018.A0A167GN03"/>
<keyword evidence="3" id="KW-0863">Zinc-finger</keyword>
<evidence type="ECO:0000256" key="2">
    <source>
        <dbReference type="ARBA" id="ARBA00022723"/>
    </source>
</evidence>
<evidence type="ECO:0000256" key="1">
    <source>
        <dbReference type="ARBA" id="ARBA00004123"/>
    </source>
</evidence>
<dbReference type="SMART" id="SM01336">
    <property type="entry name" value="zf-PARP"/>
    <property type="match status" value="1"/>
</dbReference>
<dbReference type="InterPro" id="IPR001510">
    <property type="entry name" value="Znf_PARP"/>
</dbReference>
<dbReference type="Gene3D" id="3.30.1740.10">
    <property type="entry name" value="Zinc finger, PARP-type"/>
    <property type="match status" value="1"/>
</dbReference>
<dbReference type="Pfam" id="PF00645">
    <property type="entry name" value="zf-PARP"/>
    <property type="match status" value="1"/>
</dbReference>